<feature type="binding site" evidence="9">
    <location>
        <position position="587"/>
    </location>
    <ligand>
        <name>Ca(2+)</name>
        <dbReference type="ChEBI" id="CHEBI:29108"/>
    </ligand>
</feature>
<dbReference type="SUPFAM" id="SSF52743">
    <property type="entry name" value="Subtilisin-like"/>
    <property type="match status" value="1"/>
</dbReference>
<dbReference type="GO" id="GO:0004252">
    <property type="term" value="F:serine-type endopeptidase activity"/>
    <property type="evidence" value="ECO:0007669"/>
    <property type="project" value="UniProtKB-UniRule"/>
</dbReference>
<feature type="chain" id="PRO_5010201191" evidence="10">
    <location>
        <begin position="18"/>
        <end position="611"/>
    </location>
</feature>
<evidence type="ECO:0000256" key="6">
    <source>
        <dbReference type="ARBA" id="ARBA00022825"/>
    </source>
</evidence>
<keyword evidence="6 9" id="KW-0720">Serine protease</keyword>
<evidence type="ECO:0000313" key="13">
    <source>
        <dbReference type="Proteomes" id="UP000000560"/>
    </source>
</evidence>
<feature type="active site" description="Charge relay system" evidence="9">
    <location>
        <position position="263"/>
    </location>
</feature>
<proteinExistence type="predicted"/>
<dbReference type="Pfam" id="PF09286">
    <property type="entry name" value="Pro-kuma_activ"/>
    <property type="match status" value="1"/>
</dbReference>
<comment type="cofactor">
    <cofactor evidence="9">
        <name>Ca(2+)</name>
        <dbReference type="ChEBI" id="CHEBI:29108"/>
    </cofactor>
    <text evidence="9">Binds 1 Ca(2+) ion per subunit.</text>
</comment>
<keyword evidence="5 9" id="KW-0378">Hydrolase</keyword>
<evidence type="ECO:0000256" key="9">
    <source>
        <dbReference type="PROSITE-ProRule" id="PRU01032"/>
    </source>
</evidence>
<feature type="binding site" evidence="9">
    <location>
        <position position="585"/>
    </location>
    <ligand>
        <name>Ca(2+)</name>
        <dbReference type="ChEBI" id="CHEBI:29108"/>
    </ligand>
</feature>
<name>Q5AWX9_EMENI</name>
<dbReference type="InterPro" id="IPR015366">
    <property type="entry name" value="S53_propep"/>
</dbReference>
<feature type="signal peptide" evidence="10">
    <location>
        <begin position="1"/>
        <end position="17"/>
    </location>
</feature>
<evidence type="ECO:0000256" key="7">
    <source>
        <dbReference type="ARBA" id="ARBA00022837"/>
    </source>
</evidence>
<dbReference type="KEGG" id="ani:ANIA_07201"/>
<feature type="active site" description="Charge relay system" evidence="9">
    <location>
        <position position="267"/>
    </location>
</feature>
<dbReference type="SUPFAM" id="SSF54897">
    <property type="entry name" value="Protease propeptides/inhibitors"/>
    <property type="match status" value="1"/>
</dbReference>
<dbReference type="MEROPS" id="S53.007"/>
<dbReference type="GO" id="GO:0004175">
    <property type="term" value="F:endopeptidase activity"/>
    <property type="evidence" value="ECO:0000318"/>
    <property type="project" value="GO_Central"/>
</dbReference>
<dbReference type="AlphaFoldDB" id="Q5AWX9"/>
<dbReference type="Gene3D" id="3.40.50.200">
    <property type="entry name" value="Peptidase S8/S53 domain"/>
    <property type="match status" value="1"/>
</dbReference>
<dbReference type="eggNOG" id="ENOG502QTN1">
    <property type="taxonomic scope" value="Eukaryota"/>
</dbReference>
<dbReference type="CDD" id="cd04056">
    <property type="entry name" value="Peptidases_S53"/>
    <property type="match status" value="1"/>
</dbReference>
<evidence type="ECO:0000256" key="10">
    <source>
        <dbReference type="SAM" id="SignalP"/>
    </source>
</evidence>
<dbReference type="Proteomes" id="UP000000560">
    <property type="component" value="Chromosome IV"/>
</dbReference>
<dbReference type="InParanoid" id="Q5AWX9"/>
<evidence type="ECO:0000256" key="3">
    <source>
        <dbReference type="ARBA" id="ARBA00022723"/>
    </source>
</evidence>
<dbReference type="GO" id="GO:0046872">
    <property type="term" value="F:metal ion binding"/>
    <property type="evidence" value="ECO:0007669"/>
    <property type="project" value="UniProtKB-UniRule"/>
</dbReference>
<dbReference type="STRING" id="227321.Q5AWX9"/>
<dbReference type="GeneID" id="2870153"/>
<feature type="binding site" evidence="9">
    <location>
        <position position="567"/>
    </location>
    <ligand>
        <name>Ca(2+)</name>
        <dbReference type="ChEBI" id="CHEBI:29108"/>
    </ligand>
</feature>
<dbReference type="GO" id="GO:0005576">
    <property type="term" value="C:extracellular region"/>
    <property type="evidence" value="ECO:0007669"/>
    <property type="project" value="UniProtKB-SubCell"/>
</dbReference>
<organism evidence="12 13">
    <name type="scientific">Emericella nidulans (strain FGSC A4 / ATCC 38163 / CBS 112.46 / NRRL 194 / M139)</name>
    <name type="common">Aspergillus nidulans</name>
    <dbReference type="NCBI Taxonomy" id="227321"/>
    <lineage>
        <taxon>Eukaryota</taxon>
        <taxon>Fungi</taxon>
        <taxon>Dikarya</taxon>
        <taxon>Ascomycota</taxon>
        <taxon>Pezizomycotina</taxon>
        <taxon>Eurotiomycetes</taxon>
        <taxon>Eurotiomycetidae</taxon>
        <taxon>Eurotiales</taxon>
        <taxon>Aspergillaceae</taxon>
        <taxon>Aspergillus</taxon>
        <taxon>Aspergillus subgen. Nidulantes</taxon>
    </lineage>
</organism>
<reference evidence="13" key="1">
    <citation type="journal article" date="2005" name="Nature">
        <title>Sequencing of Aspergillus nidulans and comparative analysis with A. fumigatus and A. oryzae.</title>
        <authorList>
            <person name="Galagan J.E."/>
            <person name="Calvo S.E."/>
            <person name="Cuomo C."/>
            <person name="Ma L.J."/>
            <person name="Wortman J.R."/>
            <person name="Batzoglou S."/>
            <person name="Lee S.I."/>
            <person name="Basturkmen M."/>
            <person name="Spevak C.C."/>
            <person name="Clutterbuck J."/>
            <person name="Kapitonov V."/>
            <person name="Jurka J."/>
            <person name="Scazzocchio C."/>
            <person name="Farman M."/>
            <person name="Butler J."/>
            <person name="Purcell S."/>
            <person name="Harris S."/>
            <person name="Braus G.H."/>
            <person name="Draht O."/>
            <person name="Busch S."/>
            <person name="D'Enfert C."/>
            <person name="Bouchier C."/>
            <person name="Goldman G.H."/>
            <person name="Bell-Pedersen D."/>
            <person name="Griffiths-Jones S."/>
            <person name="Doonan J.H."/>
            <person name="Yu J."/>
            <person name="Vienken K."/>
            <person name="Pain A."/>
            <person name="Freitag M."/>
            <person name="Selker E.U."/>
            <person name="Archer D.B."/>
            <person name="Penalva M.A."/>
            <person name="Oakley B.R."/>
            <person name="Momany M."/>
            <person name="Tanaka T."/>
            <person name="Kumagai T."/>
            <person name="Asai K."/>
            <person name="Machida M."/>
            <person name="Nierman W.C."/>
            <person name="Denning D.W."/>
            <person name="Caddick M."/>
            <person name="Hynes M."/>
            <person name="Paoletti M."/>
            <person name="Fischer R."/>
            <person name="Miller B."/>
            <person name="Dyer P."/>
            <person name="Sachs M.S."/>
            <person name="Osmani S.A."/>
            <person name="Birren B.W."/>
        </authorList>
    </citation>
    <scope>NUCLEOTIDE SEQUENCE [LARGE SCALE GENOMIC DNA]</scope>
    <source>
        <strain evidence="13">FGSC A4 / ATCC 38163 / CBS 112.46 / NRRL 194 / M139</strain>
    </source>
</reference>
<comment type="subcellular location">
    <subcellularLocation>
        <location evidence="1">Secreted</location>
        <location evidence="1">Extracellular space</location>
    </subcellularLocation>
</comment>
<dbReference type="PANTHER" id="PTHR14218:SF19">
    <property type="entry name" value="SERINE PROTEASE AORO, PUTATIVE (AFU_ORTHOLOGUE AFUA_6G10250)-RELATED"/>
    <property type="match status" value="1"/>
</dbReference>
<feature type="active site" description="Charge relay system" evidence="9">
    <location>
        <position position="525"/>
    </location>
</feature>
<keyword evidence="7 9" id="KW-0106">Calcium</keyword>
<dbReference type="GO" id="GO:0008240">
    <property type="term" value="F:tripeptidyl-peptidase activity"/>
    <property type="evidence" value="ECO:0000318"/>
    <property type="project" value="GO_Central"/>
</dbReference>
<dbReference type="InterPro" id="IPR050819">
    <property type="entry name" value="Tripeptidyl-peptidase_I"/>
</dbReference>
<dbReference type="PROSITE" id="PS51695">
    <property type="entry name" value="SEDOLISIN"/>
    <property type="match status" value="1"/>
</dbReference>
<dbReference type="InterPro" id="IPR036852">
    <property type="entry name" value="Peptidase_S8/S53_dom_sf"/>
</dbReference>
<evidence type="ECO:0000256" key="4">
    <source>
        <dbReference type="ARBA" id="ARBA00022729"/>
    </source>
</evidence>
<dbReference type="EMBL" id="BN001304">
    <property type="protein sequence ID" value="CBF78877.1"/>
    <property type="molecule type" value="Genomic_DNA"/>
</dbReference>
<dbReference type="PANTHER" id="PTHR14218">
    <property type="entry name" value="PROTEASE S8 TRIPEPTIDYL PEPTIDASE I CLN2"/>
    <property type="match status" value="1"/>
</dbReference>
<accession>Q5AWX9</accession>
<evidence type="ECO:0000256" key="2">
    <source>
        <dbReference type="ARBA" id="ARBA00022670"/>
    </source>
</evidence>
<dbReference type="CDD" id="cd11377">
    <property type="entry name" value="Pro-peptidase_S53"/>
    <property type="match status" value="1"/>
</dbReference>
<dbReference type="GO" id="GO:0006508">
    <property type="term" value="P:proteolysis"/>
    <property type="evidence" value="ECO:0000318"/>
    <property type="project" value="GO_Central"/>
</dbReference>
<keyword evidence="3 9" id="KW-0479">Metal-binding</keyword>
<accession>C8VD21</accession>
<protein>
    <submittedName>
        <fullName evidence="12">Alkaline serine protease AorO, putative (AFU_orthologue AFUA_6G10250)</fullName>
    </submittedName>
</protein>
<keyword evidence="13" id="KW-1185">Reference proteome</keyword>
<dbReference type="InterPro" id="IPR030400">
    <property type="entry name" value="Sedolisin_dom"/>
</dbReference>
<gene>
    <name evidence="12" type="ORF">ANIA_07201</name>
</gene>
<dbReference type="OMA" id="ACREYHV"/>
<evidence type="ECO:0000313" key="12">
    <source>
        <dbReference type="EMBL" id="CBF78877.1"/>
    </source>
</evidence>
<keyword evidence="8" id="KW-0865">Zymogen</keyword>
<feature type="binding site" evidence="9">
    <location>
        <position position="566"/>
    </location>
    <ligand>
        <name>Ca(2+)</name>
        <dbReference type="ChEBI" id="CHEBI:29108"/>
    </ligand>
</feature>
<feature type="domain" description="Peptidase S53" evidence="11">
    <location>
        <begin position="181"/>
        <end position="607"/>
    </location>
</feature>
<evidence type="ECO:0000259" key="11">
    <source>
        <dbReference type="PROSITE" id="PS51695"/>
    </source>
</evidence>
<sequence length="611" mass="67097">MWLSLLYLVSSITAVLAFSPPAKHPLHERRDALPDYWVEDARLDGQTVLPVRIGMTQSNLDHGHDLLMLISDPSSPEYGKYLSAKEVHDLFAPAEETVERVRAWLESEGISDTRISQSANKQWLRFDATAQELERLLQTEYYLYSHAETRRSHIACREYHVPEALQKHIDYITPGVKFLEIAGPLPILPTERSLTRRDTADASSPIIDGTNLTLSQVTNDALGFCDQIITPACIRGMPCICQPIVHSINGGTAPTTLDNAGPESTLDLAMSYPIIWPQNPIIFQTDDPIWADINNPKFPGIFNNFLDAIDGSYCDPSEEELDPPYPNPAPGGYKGQKQCGVYKPTNVISISYGFAEFELPIRYNRRQCYEWMKLGLQGVSVVAASGNNGVATGGCLGKDRSVFTPGYLICPYITTVGGTYLLPGGDPYNPLEVAVDPSTTPGNWSSGGGFSNIYERPMYQASAVEEYFSRANLNYPYYESINNDSFAANDGIYNRIGRAYPDISAVAVNNFVFWRGGPILGGGTSASAPIFAAILTRINEERLAAGMPTVGFVNPMLYAHPEAFRDITEGNNPGCSTDGFTALEGWDPVTGLGTPIYPKLLEVFMSVKLGL</sequence>
<dbReference type="SMART" id="SM00944">
    <property type="entry name" value="Pro-kuma_activ"/>
    <property type="match status" value="1"/>
</dbReference>
<dbReference type="HOGENOM" id="CLU_013783_4_0_1"/>
<keyword evidence="4 10" id="KW-0732">Signal</keyword>
<evidence type="ECO:0000256" key="5">
    <source>
        <dbReference type="ARBA" id="ARBA00022801"/>
    </source>
</evidence>
<dbReference type="OrthoDB" id="409122at2759"/>
<dbReference type="RefSeq" id="XP_664805.1">
    <property type="nucleotide sequence ID" value="XM_659713.1"/>
</dbReference>
<keyword evidence="2 9" id="KW-0645">Protease</keyword>
<reference evidence="13" key="2">
    <citation type="journal article" date="2009" name="Fungal Genet. Biol.">
        <title>The 2008 update of the Aspergillus nidulans genome annotation: a community effort.</title>
        <authorList>
            <person name="Wortman J.R."/>
            <person name="Gilsenan J.M."/>
            <person name="Joardar V."/>
            <person name="Deegan J."/>
            <person name="Clutterbuck J."/>
            <person name="Andersen M.R."/>
            <person name="Archer D."/>
            <person name="Bencina M."/>
            <person name="Braus G."/>
            <person name="Coutinho P."/>
            <person name="von Dohren H."/>
            <person name="Doonan J."/>
            <person name="Driessen A.J."/>
            <person name="Durek P."/>
            <person name="Espeso E."/>
            <person name="Fekete E."/>
            <person name="Flipphi M."/>
            <person name="Estrada C.G."/>
            <person name="Geysens S."/>
            <person name="Goldman G."/>
            <person name="de Groot P.W."/>
            <person name="Hansen K."/>
            <person name="Harris S.D."/>
            <person name="Heinekamp T."/>
            <person name="Helmstaedt K."/>
            <person name="Henrissat B."/>
            <person name="Hofmann G."/>
            <person name="Homan T."/>
            <person name="Horio T."/>
            <person name="Horiuchi H."/>
            <person name="James S."/>
            <person name="Jones M."/>
            <person name="Karaffa L."/>
            <person name="Karanyi Z."/>
            <person name="Kato M."/>
            <person name="Keller N."/>
            <person name="Kelly D.E."/>
            <person name="Kiel J.A."/>
            <person name="Kim J.M."/>
            <person name="van der Klei I.J."/>
            <person name="Klis F.M."/>
            <person name="Kovalchuk A."/>
            <person name="Krasevec N."/>
            <person name="Kubicek C.P."/>
            <person name="Liu B."/>
            <person name="Maccabe A."/>
            <person name="Meyer V."/>
            <person name="Mirabito P."/>
            <person name="Miskei M."/>
            <person name="Mos M."/>
            <person name="Mullins J."/>
            <person name="Nelson D.R."/>
            <person name="Nielsen J."/>
            <person name="Oakley B.R."/>
            <person name="Osmani S.A."/>
            <person name="Pakula T."/>
            <person name="Paszewski A."/>
            <person name="Paulsen I."/>
            <person name="Pilsyk S."/>
            <person name="Pocsi I."/>
            <person name="Punt P.J."/>
            <person name="Ram A.F."/>
            <person name="Ren Q."/>
            <person name="Robellet X."/>
            <person name="Robson G."/>
            <person name="Seiboth B."/>
            <person name="van Solingen P."/>
            <person name="Specht T."/>
            <person name="Sun J."/>
            <person name="Taheri-Talesh N."/>
            <person name="Takeshita N."/>
            <person name="Ussery D."/>
            <person name="vanKuyk P.A."/>
            <person name="Visser H."/>
            <person name="van de Vondervoort P.J."/>
            <person name="de Vries R.P."/>
            <person name="Walton J."/>
            <person name="Xiang X."/>
            <person name="Xiong Y."/>
            <person name="Zeng A.P."/>
            <person name="Brandt B.W."/>
            <person name="Cornell M.J."/>
            <person name="van den Hondel C.A."/>
            <person name="Visser J."/>
            <person name="Oliver S.G."/>
            <person name="Turner G."/>
        </authorList>
    </citation>
    <scope>GENOME REANNOTATION</scope>
    <source>
        <strain evidence="13">FGSC A4 / ATCC 38163 / CBS 112.46 / NRRL 194 / M139</strain>
    </source>
</reference>
<evidence type="ECO:0000256" key="8">
    <source>
        <dbReference type="ARBA" id="ARBA00023145"/>
    </source>
</evidence>
<evidence type="ECO:0000256" key="1">
    <source>
        <dbReference type="ARBA" id="ARBA00004239"/>
    </source>
</evidence>